<dbReference type="RefSeq" id="XP_028471713.1">
    <property type="nucleotide sequence ID" value="XM_028621078.1"/>
</dbReference>
<dbReference type="CDD" id="cd14686">
    <property type="entry name" value="bZIP"/>
    <property type="match status" value="1"/>
</dbReference>
<evidence type="ECO:0000313" key="2">
    <source>
        <dbReference type="EMBL" id="RSH76566.1"/>
    </source>
</evidence>
<feature type="compositionally biased region" description="Basic residues" evidence="1">
    <location>
        <begin position="19"/>
        <end position="30"/>
    </location>
</feature>
<dbReference type="GeneID" id="39590098"/>
<reference evidence="2 3" key="1">
    <citation type="submission" date="2018-11" db="EMBL/GenBank/DDBJ databases">
        <title>Genome sequence of Apiotrichum porosum DSM 27194.</title>
        <authorList>
            <person name="Aliyu H."/>
            <person name="Gorte O."/>
            <person name="Ochsenreither K."/>
        </authorList>
    </citation>
    <scope>NUCLEOTIDE SEQUENCE [LARGE SCALE GENOMIC DNA]</scope>
    <source>
        <strain evidence="2 3">DSM 27194</strain>
    </source>
</reference>
<feature type="compositionally biased region" description="Basic and acidic residues" evidence="1">
    <location>
        <begin position="1"/>
        <end position="18"/>
    </location>
</feature>
<feature type="compositionally biased region" description="Low complexity" evidence="1">
    <location>
        <begin position="76"/>
        <end position="90"/>
    </location>
</feature>
<evidence type="ECO:0000313" key="3">
    <source>
        <dbReference type="Proteomes" id="UP000279236"/>
    </source>
</evidence>
<name>A0A427XCJ8_9TREE</name>
<proteinExistence type="predicted"/>
<dbReference type="EMBL" id="RSCE01000024">
    <property type="protein sequence ID" value="RSH76566.1"/>
    <property type="molecule type" value="Genomic_DNA"/>
</dbReference>
<dbReference type="Proteomes" id="UP000279236">
    <property type="component" value="Unassembled WGS sequence"/>
</dbReference>
<feature type="region of interest" description="Disordered" evidence="1">
    <location>
        <begin position="70"/>
        <end position="108"/>
    </location>
</feature>
<dbReference type="OrthoDB" id="2590011at2759"/>
<keyword evidence="3" id="KW-1185">Reference proteome</keyword>
<gene>
    <name evidence="2" type="ORF">EHS24_005555</name>
</gene>
<accession>A0A427XCJ8</accession>
<feature type="region of interest" description="Disordered" evidence="1">
    <location>
        <begin position="1"/>
        <end position="36"/>
    </location>
</feature>
<evidence type="ECO:0008006" key="4">
    <source>
        <dbReference type="Google" id="ProtNLM"/>
    </source>
</evidence>
<dbReference type="AlphaFoldDB" id="A0A427XCJ8"/>
<comment type="caution">
    <text evidence="2">The sequence shown here is derived from an EMBL/GenBank/DDBJ whole genome shotgun (WGS) entry which is preliminary data.</text>
</comment>
<sequence>MPGLTRSKDDSPDGEQRKEKRRAINRKAQQRAREQKQSLIQRLILENQQLKTRLLGNSLGDSILQARQSVSNGHGSSTSPQFLTSSSASQTTHNVIPSPASAGEPPPPAVQPLPAMAFVDLNVSSLDLNAARQAFLAVLASVCDPHLNTIHAVCQKFAQSRGADVAAGDLHPPRPVNRPLNTAPLHDPLNLFEQLLAAAFDNVTDPAEYIPPAGQAGPLAVPFLEPMHPVDAYELDGQGVWSLVVDIVDLSRTDLEDLAGRLTRVIRCYGFGPVMLRNEVTNVCRRE</sequence>
<protein>
    <recommendedName>
        <fullName evidence="4">BZIP domain-containing protein</fullName>
    </recommendedName>
</protein>
<evidence type="ECO:0000256" key="1">
    <source>
        <dbReference type="SAM" id="MobiDB-lite"/>
    </source>
</evidence>
<organism evidence="2 3">
    <name type="scientific">Apiotrichum porosum</name>
    <dbReference type="NCBI Taxonomy" id="105984"/>
    <lineage>
        <taxon>Eukaryota</taxon>
        <taxon>Fungi</taxon>
        <taxon>Dikarya</taxon>
        <taxon>Basidiomycota</taxon>
        <taxon>Agaricomycotina</taxon>
        <taxon>Tremellomycetes</taxon>
        <taxon>Trichosporonales</taxon>
        <taxon>Trichosporonaceae</taxon>
        <taxon>Apiotrichum</taxon>
    </lineage>
</organism>